<organism evidence="2 3">
    <name type="scientific">Blattamonas nauphoetae</name>
    <dbReference type="NCBI Taxonomy" id="2049346"/>
    <lineage>
        <taxon>Eukaryota</taxon>
        <taxon>Metamonada</taxon>
        <taxon>Preaxostyla</taxon>
        <taxon>Oxymonadida</taxon>
        <taxon>Blattamonas</taxon>
    </lineage>
</organism>
<dbReference type="InterPro" id="IPR011050">
    <property type="entry name" value="Pectin_lyase_fold/virulence"/>
</dbReference>
<comment type="caution">
    <text evidence="2">The sequence shown here is derived from an EMBL/GenBank/DDBJ whole genome shotgun (WGS) entry which is preliminary data.</text>
</comment>
<gene>
    <name evidence="2" type="ORF">BLNAU_17700</name>
</gene>
<dbReference type="SUPFAM" id="SSF51126">
    <property type="entry name" value="Pectin lyase-like"/>
    <property type="match status" value="1"/>
</dbReference>
<accession>A0ABQ9XAY4</accession>
<evidence type="ECO:0000313" key="2">
    <source>
        <dbReference type="EMBL" id="KAK2947380.1"/>
    </source>
</evidence>
<dbReference type="Proteomes" id="UP001281761">
    <property type="component" value="Unassembled WGS sequence"/>
</dbReference>
<name>A0ABQ9XAY4_9EUKA</name>
<dbReference type="EMBL" id="JARBJD010000203">
    <property type="protein sequence ID" value="KAK2947380.1"/>
    <property type="molecule type" value="Genomic_DNA"/>
</dbReference>
<reference evidence="2 3" key="1">
    <citation type="journal article" date="2022" name="bioRxiv">
        <title>Genomics of Preaxostyla Flagellates Illuminates Evolutionary Transitions and the Path Towards Mitochondrial Loss.</title>
        <authorList>
            <person name="Novak L.V.F."/>
            <person name="Treitli S.C."/>
            <person name="Pyrih J."/>
            <person name="Halakuc P."/>
            <person name="Pipaliya S.V."/>
            <person name="Vacek V."/>
            <person name="Brzon O."/>
            <person name="Soukal P."/>
            <person name="Eme L."/>
            <person name="Dacks J.B."/>
            <person name="Karnkowska A."/>
            <person name="Elias M."/>
            <person name="Hampl V."/>
        </authorList>
    </citation>
    <scope>NUCLEOTIDE SEQUENCE [LARGE SCALE GENOMIC DNA]</scope>
    <source>
        <strain evidence="2">NAU3</strain>
        <tissue evidence="2">Gut</tissue>
    </source>
</reference>
<proteinExistence type="predicted"/>
<evidence type="ECO:0000313" key="3">
    <source>
        <dbReference type="Proteomes" id="UP001281761"/>
    </source>
</evidence>
<feature type="region of interest" description="Disordered" evidence="1">
    <location>
        <begin position="1378"/>
        <end position="1425"/>
    </location>
</feature>
<keyword evidence="3" id="KW-1185">Reference proteome</keyword>
<sequence length="1425" mass="152997">MRSRLVNMTSGEGNGTLKGWSGSQKILDSSVTLCTNHLSGTVCIDMNLGGSLLCSNTSFSHCHSSLEPSSTSPDFSLQHKTGTGRFQFGGTDTDDITFRRCTFVSTTSFAGCINHNLSPTSLTVSESSWKCTSSNGGSAIRYYQTSSQKGPVTISSSLFVECSGEQGGAVLVYFGTICIVTDALFVGNNASMRGGGLSVNIVDSFDLSNSAFKECSVVQSTVEGGGGVFIASATSIKMDSVLFRECRAEKGNDLQSSGKVSTLSPNITDCDSTSERPNVYIPFSLHDALIFAVPVASTANLVEIENSPSADKTSSTIKMKVSDNVDGKMFVLVDNSNNHERPNSDSPPTIGRLLTFDFSSSTDSATQEVSFGEWEELQYQSKYCVISSSIVNTRLSNPSSIALTTPNPARIVQVVCSLGAGTDHCWLQLKGRTLPIGTYTVKLVGIDDFSFSVEFDGSTGGANTQNMFSSRHSETLFGTGSKLSFSMKYEVESITFESSTEPFFLDPPRLIFTTPAAQPRLTSVGPVSFKDHTLKDIILIPLAGVNLPVKSYNVTLLSSSESVSLPVTFSSSDSGTIEVVVYSKDASEIKLKYGTTYAIEELTIGTKQYLLDKSLSIEVPDEPKRIEEGRVTLNGAKDEAIVRLKGRALTDGSYSLKLHSVSEELTSETKLSDDGEVVFKVSINLLSSSILAFGQTYTISSLKCGSDSVIVNSDVELAVPNAPIATVTSCDLDAVSNTKFTLTLSGSNLPKSGLFVVSFDGLSQTITVTMSSTGGLSSLVEVSKATKIQFRQTYTIISIVERVDGREDEHILINGLTMTTPNGPSLLSVDSATLNENDLNSVVLGMSFVDMVGGSFVMTVKNSQTSIEYTLSSPMITTLGSVTGALTELVYKSGKLEYGESYTIVSLESSTLPIWIKDTTGFTLPPPPTRINACSSDLGGKDKTSAILMIGGVNLPVGKEMSVTMKEQSGEDLVGSPMIVSWTWEGSDTVSSGDVSVLVYHADPVSLRYGTWYCLTSLVIADTPSVLDPKVIFKVPDEPARVEGATPSLNSLRTSVIVELSGRELESGSYTITLSSHPSNPVSGTCTSGAIRFEVSLVEDDLIHLGFEDTVTVSKVFHGLEEVFVNSGVSFIVRNPPIVKTAQIHPNSISTTMTVDLTGKDLEMDGFYTVTLSPLFSFNMLFNSSTTASSPELLLGRAESLQHNTKYTNDPEEMSEEVKMEVQDNSFAPNAVQTSAAILKGKSLTQNCGDNSDKSTKLDNFQGGIVSGAQFVEVMDVECGRTKEVVMMETLYERLHKNKAGIVEKRLRQIELAKGLQRIGKAHENAEILQKLTSHWILIGVDGHFHLQMKQEGTTATEHHSHTQTQTAASIVGEEARSVNVNNENANGVDGPSTLSRGKEDQEGQRWQAPEQGENVVLTNRGSTQ</sequence>
<evidence type="ECO:0000256" key="1">
    <source>
        <dbReference type="SAM" id="MobiDB-lite"/>
    </source>
</evidence>
<protein>
    <submittedName>
        <fullName evidence="2">Uncharacterized protein</fullName>
    </submittedName>
</protein>